<feature type="binding site" evidence="13">
    <location>
        <begin position="121"/>
        <end position="124"/>
    </location>
    <ligand>
        <name>NAD(+)</name>
        <dbReference type="ChEBI" id="CHEBI:57540"/>
    </ligand>
</feature>
<dbReference type="GO" id="GO:0009089">
    <property type="term" value="P:lysine biosynthetic process via diaminopimelate"/>
    <property type="evidence" value="ECO:0007669"/>
    <property type="project" value="UniProtKB-UniRule"/>
</dbReference>
<dbReference type="InterPro" id="IPR000846">
    <property type="entry name" value="DapB_N"/>
</dbReference>
<dbReference type="NCBIfam" id="TIGR00036">
    <property type="entry name" value="dapB"/>
    <property type="match status" value="1"/>
</dbReference>
<reference evidence="16 17" key="1">
    <citation type="journal article" date="2016" name="Nat. Commun.">
        <title>Thousands of microbial genomes shed light on interconnected biogeochemical processes in an aquifer system.</title>
        <authorList>
            <person name="Anantharaman K."/>
            <person name="Brown C.T."/>
            <person name="Hug L.A."/>
            <person name="Sharon I."/>
            <person name="Castelle C.J."/>
            <person name="Probst A.J."/>
            <person name="Thomas B.C."/>
            <person name="Singh A."/>
            <person name="Wilkins M.J."/>
            <person name="Karaoz U."/>
            <person name="Brodie E.L."/>
            <person name="Williams K.H."/>
            <person name="Hubbard S.S."/>
            <person name="Banfield J.F."/>
        </authorList>
    </citation>
    <scope>NUCLEOTIDE SEQUENCE [LARGE SCALE GENOMIC DNA]</scope>
</reference>
<dbReference type="EMBL" id="MGDB01000154">
    <property type="protein sequence ID" value="OGL38188.1"/>
    <property type="molecule type" value="Genomic_DNA"/>
</dbReference>
<evidence type="ECO:0000256" key="11">
    <source>
        <dbReference type="ARBA" id="ARBA00049080"/>
    </source>
</evidence>
<dbReference type="GO" id="GO:0019877">
    <property type="term" value="P:diaminopimelate biosynthetic process"/>
    <property type="evidence" value="ECO:0007669"/>
    <property type="project" value="UniProtKB-UniRule"/>
</dbReference>
<keyword evidence="2 13" id="KW-0963">Cytoplasm</keyword>
<evidence type="ECO:0000313" key="16">
    <source>
        <dbReference type="EMBL" id="OGL38188.1"/>
    </source>
</evidence>
<evidence type="ECO:0000256" key="12">
    <source>
        <dbReference type="ARBA" id="ARBA00049396"/>
    </source>
</evidence>
<keyword evidence="8 13" id="KW-0457">Lysine biosynthesis</keyword>
<dbReference type="PROSITE" id="PS01298">
    <property type="entry name" value="DAPB"/>
    <property type="match status" value="1"/>
</dbReference>
<sequence length="267" mass="28710">MVRAIVTGACGKMGKMIRGVIASSDGVRLVGCTETKDHKCIGSEIRLEEAKAGKIKVVDSLEKIIGSCDVVIDFTAPEATLSNLEVCRENKKGIVIGTTGFTPEQKKKITAASKSIPVVFSPNMSTGVNLVFDLVKRIAEALGNDYDIEISEAHHRYKKDAPSGTALKIAEIIAEALGRDLEKSGVYGRKGIVGERKKEEIGIHSIRAGDIVGDHTVLFCAPGERVEIVHRAHSRETFARGAVRAAKFVAGKKKGLFDMADVLGIKR</sequence>
<evidence type="ECO:0000256" key="7">
    <source>
        <dbReference type="ARBA" id="ARBA00023027"/>
    </source>
</evidence>
<comment type="caution">
    <text evidence="13">Was originally thought to be a dihydrodipicolinate reductase (DHDPR), catalyzing the conversion of dihydrodipicolinate to tetrahydrodipicolinate. However, it was shown in E.coli that the substrate of the enzymatic reaction is not dihydrodipicolinate (DHDP) but in fact (2S,4S)-4-hydroxy-2,3,4,5-tetrahydrodipicolinic acid (HTPA), the product released by the DapA-catalyzed reaction.</text>
</comment>
<keyword evidence="7 13" id="KW-0520">NAD</keyword>
<dbReference type="GO" id="GO:0008839">
    <property type="term" value="F:4-hydroxy-tetrahydrodipicolinate reductase"/>
    <property type="evidence" value="ECO:0007669"/>
    <property type="project" value="UniProtKB-UniRule"/>
</dbReference>
<evidence type="ECO:0000256" key="10">
    <source>
        <dbReference type="ARBA" id="ARBA00038983"/>
    </source>
</evidence>
<comment type="catalytic activity">
    <reaction evidence="11 13">
        <text>(S)-2,3,4,5-tetrahydrodipicolinate + NADP(+) + H2O = (2S,4S)-4-hydroxy-2,3,4,5-tetrahydrodipicolinate + NADPH + H(+)</text>
        <dbReference type="Rhea" id="RHEA:35331"/>
        <dbReference type="ChEBI" id="CHEBI:15377"/>
        <dbReference type="ChEBI" id="CHEBI:15378"/>
        <dbReference type="ChEBI" id="CHEBI:16845"/>
        <dbReference type="ChEBI" id="CHEBI:57783"/>
        <dbReference type="ChEBI" id="CHEBI:58349"/>
        <dbReference type="ChEBI" id="CHEBI:67139"/>
        <dbReference type="EC" id="1.17.1.8"/>
    </reaction>
</comment>
<comment type="pathway">
    <text evidence="9 13">Amino-acid biosynthesis; L-lysine biosynthesis via DAP pathway; (S)-tetrahydrodipicolinate from L-aspartate: step 4/4.</text>
</comment>
<keyword evidence="4 13" id="KW-0521">NADP</keyword>
<dbReference type="InterPro" id="IPR022664">
    <property type="entry name" value="DapB_N_CS"/>
</dbReference>
<dbReference type="Pfam" id="PF05173">
    <property type="entry name" value="DapB_C"/>
    <property type="match status" value="1"/>
</dbReference>
<dbReference type="SUPFAM" id="SSF55347">
    <property type="entry name" value="Glyceraldehyde-3-phosphate dehydrogenase-like, C-terminal domain"/>
    <property type="match status" value="1"/>
</dbReference>
<feature type="active site" description="Proton donor" evidence="13">
    <location>
        <position position="158"/>
    </location>
</feature>
<comment type="subunit">
    <text evidence="13">Homotetramer.</text>
</comment>
<comment type="catalytic activity">
    <reaction evidence="12 13">
        <text>(S)-2,3,4,5-tetrahydrodipicolinate + NAD(+) + H2O = (2S,4S)-4-hydroxy-2,3,4,5-tetrahydrodipicolinate + NADH + H(+)</text>
        <dbReference type="Rhea" id="RHEA:35323"/>
        <dbReference type="ChEBI" id="CHEBI:15377"/>
        <dbReference type="ChEBI" id="CHEBI:15378"/>
        <dbReference type="ChEBI" id="CHEBI:16845"/>
        <dbReference type="ChEBI" id="CHEBI:57540"/>
        <dbReference type="ChEBI" id="CHEBI:57945"/>
        <dbReference type="ChEBI" id="CHEBI:67139"/>
        <dbReference type="EC" id="1.17.1.8"/>
    </reaction>
</comment>
<evidence type="ECO:0000256" key="1">
    <source>
        <dbReference type="ARBA" id="ARBA00006642"/>
    </source>
</evidence>
<evidence type="ECO:0000256" key="2">
    <source>
        <dbReference type="ARBA" id="ARBA00022490"/>
    </source>
</evidence>
<comment type="similarity">
    <text evidence="1 13">Belongs to the DapB family.</text>
</comment>
<evidence type="ECO:0000256" key="3">
    <source>
        <dbReference type="ARBA" id="ARBA00022605"/>
    </source>
</evidence>
<dbReference type="CDD" id="cd02274">
    <property type="entry name" value="DHDPR_N"/>
    <property type="match status" value="1"/>
</dbReference>
<dbReference type="Gene3D" id="3.40.50.720">
    <property type="entry name" value="NAD(P)-binding Rossmann-like Domain"/>
    <property type="match status" value="1"/>
</dbReference>
<keyword evidence="3 13" id="KW-0028">Amino-acid biosynthesis</keyword>
<proteinExistence type="inferred from homology"/>
<feature type="binding site" evidence="13">
    <location>
        <position position="155"/>
    </location>
    <ligand>
        <name>(S)-2,3,4,5-tetrahydrodipicolinate</name>
        <dbReference type="ChEBI" id="CHEBI:16845"/>
    </ligand>
</feature>
<feature type="domain" description="Dihydrodipicolinate reductase N-terminal" evidence="14">
    <location>
        <begin position="3"/>
        <end position="124"/>
    </location>
</feature>
<feature type="binding site" evidence="13">
    <location>
        <begin position="164"/>
        <end position="165"/>
    </location>
    <ligand>
        <name>(S)-2,3,4,5-tetrahydrodipicolinate</name>
        <dbReference type="ChEBI" id="CHEBI:16845"/>
    </ligand>
</feature>
<comment type="caution">
    <text evidence="16">The sequence shown here is derived from an EMBL/GenBank/DDBJ whole genome shotgun (WGS) entry which is preliminary data.</text>
</comment>
<dbReference type="GO" id="GO:0050661">
    <property type="term" value="F:NADP binding"/>
    <property type="evidence" value="ECO:0007669"/>
    <property type="project" value="UniProtKB-UniRule"/>
</dbReference>
<evidence type="ECO:0000313" key="17">
    <source>
        <dbReference type="Proteomes" id="UP000178526"/>
    </source>
</evidence>
<evidence type="ECO:0000256" key="13">
    <source>
        <dbReference type="HAMAP-Rule" id="MF_00102"/>
    </source>
</evidence>
<organism evidence="16 17">
    <name type="scientific">Candidatus Schekmanbacteria bacterium GWA2_38_11</name>
    <dbReference type="NCBI Taxonomy" id="1817876"/>
    <lineage>
        <taxon>Bacteria</taxon>
        <taxon>Candidatus Schekmaniibacteriota</taxon>
    </lineage>
</organism>
<dbReference type="GO" id="GO:0016726">
    <property type="term" value="F:oxidoreductase activity, acting on CH or CH2 groups, NAD or NADP as acceptor"/>
    <property type="evidence" value="ECO:0007669"/>
    <property type="project" value="UniProtKB-UniRule"/>
</dbReference>
<dbReference type="EC" id="1.17.1.8" evidence="10 13"/>
<dbReference type="FunFam" id="3.30.360.10:FF:000004">
    <property type="entry name" value="4-hydroxy-tetrahydrodipicolinate reductase"/>
    <property type="match status" value="1"/>
</dbReference>
<dbReference type="Gene3D" id="3.30.360.10">
    <property type="entry name" value="Dihydrodipicolinate Reductase, domain 2"/>
    <property type="match status" value="1"/>
</dbReference>
<name>A0A1F7RAD7_9BACT</name>
<comment type="subcellular location">
    <subcellularLocation>
        <location evidence="13">Cytoplasm</location>
    </subcellularLocation>
</comment>
<dbReference type="PANTHER" id="PTHR20836">
    <property type="entry name" value="DIHYDRODIPICOLINATE REDUCTASE"/>
    <property type="match status" value="1"/>
</dbReference>
<comment type="function">
    <text evidence="13">Catalyzes the conversion of 4-hydroxy-tetrahydrodipicolinate (HTPA) to tetrahydrodipicolinate.</text>
</comment>
<dbReference type="PANTHER" id="PTHR20836:SF0">
    <property type="entry name" value="4-HYDROXY-TETRAHYDRODIPICOLINATE REDUCTASE 1, CHLOROPLASTIC-RELATED"/>
    <property type="match status" value="1"/>
</dbReference>
<comment type="caution">
    <text evidence="13">Lacks conserved residue(s) required for the propagation of feature annotation.</text>
</comment>
<dbReference type="PIRSF" id="PIRSF000161">
    <property type="entry name" value="DHPR"/>
    <property type="match status" value="1"/>
</dbReference>
<protein>
    <recommendedName>
        <fullName evidence="10 13">4-hydroxy-tetrahydrodipicolinate reductase</fullName>
        <shortName evidence="13">HTPA reductase</shortName>
        <ecNumber evidence="10 13">1.17.1.8</ecNumber>
    </recommendedName>
</protein>
<evidence type="ECO:0000256" key="5">
    <source>
        <dbReference type="ARBA" id="ARBA00022915"/>
    </source>
</evidence>
<keyword evidence="5 13" id="KW-0220">Diaminopimelate biosynthesis</keyword>
<dbReference type="GO" id="GO:0005829">
    <property type="term" value="C:cytosol"/>
    <property type="evidence" value="ECO:0007669"/>
    <property type="project" value="TreeGrafter"/>
</dbReference>
<evidence type="ECO:0000256" key="6">
    <source>
        <dbReference type="ARBA" id="ARBA00023002"/>
    </source>
</evidence>
<evidence type="ECO:0000256" key="4">
    <source>
        <dbReference type="ARBA" id="ARBA00022857"/>
    </source>
</evidence>
<feature type="domain" description="Dihydrodipicolinate reductase C-terminal" evidence="15">
    <location>
        <begin position="127"/>
        <end position="263"/>
    </location>
</feature>
<gene>
    <name evidence="13" type="primary">dapB</name>
    <name evidence="16" type="ORF">A2042_08825</name>
</gene>
<dbReference type="InterPro" id="IPR036291">
    <property type="entry name" value="NAD(P)-bd_dom_sf"/>
</dbReference>
<accession>A0A1F7RAD7</accession>
<evidence type="ECO:0000256" key="8">
    <source>
        <dbReference type="ARBA" id="ARBA00023154"/>
    </source>
</evidence>
<dbReference type="Proteomes" id="UP000178526">
    <property type="component" value="Unassembled WGS sequence"/>
</dbReference>
<evidence type="ECO:0000256" key="9">
    <source>
        <dbReference type="ARBA" id="ARBA00037922"/>
    </source>
</evidence>
<dbReference type="AlphaFoldDB" id="A0A1F7RAD7"/>
<dbReference type="UniPathway" id="UPA00034">
    <property type="reaction ID" value="UER00018"/>
</dbReference>
<feature type="binding site" evidence="13">
    <location>
        <begin position="97"/>
        <end position="99"/>
    </location>
    <ligand>
        <name>NAD(+)</name>
        <dbReference type="ChEBI" id="CHEBI:57540"/>
    </ligand>
</feature>
<dbReference type="SUPFAM" id="SSF51735">
    <property type="entry name" value="NAD(P)-binding Rossmann-fold domains"/>
    <property type="match status" value="1"/>
</dbReference>
<evidence type="ECO:0000259" key="15">
    <source>
        <dbReference type="Pfam" id="PF05173"/>
    </source>
</evidence>
<dbReference type="InterPro" id="IPR022663">
    <property type="entry name" value="DapB_C"/>
</dbReference>
<dbReference type="HAMAP" id="MF_00102">
    <property type="entry name" value="DapB"/>
    <property type="match status" value="1"/>
</dbReference>
<feature type="active site" description="Proton donor/acceptor" evidence="13">
    <location>
        <position position="154"/>
    </location>
</feature>
<evidence type="ECO:0000259" key="14">
    <source>
        <dbReference type="Pfam" id="PF01113"/>
    </source>
</evidence>
<dbReference type="InterPro" id="IPR023940">
    <property type="entry name" value="DHDPR_bac"/>
</dbReference>
<keyword evidence="6 13" id="KW-0560">Oxidoreductase</keyword>
<dbReference type="Pfam" id="PF01113">
    <property type="entry name" value="DapB_N"/>
    <property type="match status" value="1"/>
</dbReference>
<dbReference type="GO" id="GO:0051287">
    <property type="term" value="F:NAD binding"/>
    <property type="evidence" value="ECO:0007669"/>
    <property type="project" value="UniProtKB-UniRule"/>
</dbReference>
<feature type="binding site" evidence="13">
    <location>
        <begin position="8"/>
        <end position="13"/>
    </location>
    <ligand>
        <name>NAD(+)</name>
        <dbReference type="ChEBI" id="CHEBI:57540"/>
    </ligand>
</feature>